<name>A0A059UBF1_9VIRI</name>
<comment type="PTM">
    <text evidence="9">Contains one covalently linked phytochromobilin chromophore.</text>
</comment>
<evidence type="ECO:0000256" key="7">
    <source>
        <dbReference type="ARBA" id="ARBA00023170"/>
    </source>
</evidence>
<dbReference type="GO" id="GO:0000155">
    <property type="term" value="F:phosphorelay sensor kinase activity"/>
    <property type="evidence" value="ECO:0007669"/>
    <property type="project" value="InterPro"/>
</dbReference>
<dbReference type="SMART" id="SM00388">
    <property type="entry name" value="HisKA"/>
    <property type="match status" value="1"/>
</dbReference>
<feature type="domain" description="PAS" evidence="13">
    <location>
        <begin position="798"/>
        <end position="876"/>
    </location>
</feature>
<dbReference type="SUPFAM" id="SSF55874">
    <property type="entry name" value="ATPase domain of HSP90 chaperone/DNA topoisomerase II/histidine kinase"/>
    <property type="match status" value="1"/>
</dbReference>
<sequence>MSSRMSGGSSGGSSAKSKRDIRVAQATADAKLHNAFEDSTYSGDGFDYSKSVDATKGGSVAASGAGPMGPSASQALPASTVTAYLQRMQRGGITQRFGCLLAVDESTFKILAFSENAPEMLELMPQAVPSVGQKSLLDFGTDARSLFTPASAAALEKASTAADVSMMNPVSVQSLAPHRPAFFAILHRIDVGLVIDLEPQRPAGGAAGAGGDGSGMAAAGALQSHKLAAKAISRLQSLPGGDIGMLCDAVVEEVRELTGYDRVMAYKFHEDEHGEVVAEIRRSDLEPYLGLHYPATDIPQASRFLFMKNRVRVICDCNATPAKVLQDSSALQQPISLAGSTLRGVHGCHAQYMANMGSIASLVMAVIINDTSEEEPPPPTQSSTASQGAAPQASRGRKLWGLVVCHHATPRYVPFPLRSACEFLMQVFGLQLNMEVELAAQLREKHILRTQTLLCDMLLRDAPVGIATQSPNIQDLVKCDGAALMHGGKTWLLGTTPTQEQLSDIALWLLDAHKDSTGLSTDSLADAGFPGASALGGAVCGMAAARISPSPTGDFLFWFRSHAEKEIKWGGAKHDPSERDDPRRMHPRSSFRAFLEVVKQRSMPWEDVEMDAIHSLQLILRGSFQEGGAGPMATDAAAGGETKALIHSRLNDLKLQGMDELSTVANEMVRLIETATAPILAVDGSGCINGWNAKVSELTGLPVNEAMGRSLVKDLVHEESVEAAERVLYLALNGEEEQNVELHLRTFGVQADKGAVILVVNACASRDVTDSVVGVCFVGQDVTGQKVVMDKFTRIQGDYTTIVRSRNSLIPPIFASDEFGNCTEWNPAMERRSGLKREDAVGKMVTGEIFGDSLRLRSPDVLTKFMIAMNAAMDGKDTEKLPFAFYDRKFKLVEALLTVQKRTDAEGAITGVFYFLHIASIELQQALTVQKAAERVAEAKAKELAYLRQEIKNPLDGILFARSFIEHTDLSDDQKQLVETSAMCEKQLRRVLDDMDLASIEEGYLELDTAEFMMATVMNSVVSQGMISSSKKGLQLFCDTPPEFKALHVYGDQVRLQQVLADFLLNAIQFTPAAGWVEIKVVPSERKVSGGVTIMHLEVKVTHAGDGLPEDLIHQMFDRADAHSKSQEGLGLSICRKIVKLMSGDVQYVRESGKSHFLVSVEVPLAQREDAGSAKA</sequence>
<dbReference type="InterPro" id="IPR013654">
    <property type="entry name" value="PAS_2"/>
</dbReference>
<dbReference type="InterPro" id="IPR001294">
    <property type="entry name" value="Phytochrome"/>
</dbReference>
<dbReference type="GO" id="GO:0009881">
    <property type="term" value="F:photoreceptor activity"/>
    <property type="evidence" value="ECO:0007669"/>
    <property type="project" value="UniProtKB-KW"/>
</dbReference>
<dbReference type="EMBL" id="KJ195200">
    <property type="protein sequence ID" value="AHZ64001.1"/>
    <property type="molecule type" value="mRNA"/>
</dbReference>
<dbReference type="InterPro" id="IPR016132">
    <property type="entry name" value="Phyto_chromo_attachment"/>
</dbReference>
<dbReference type="SUPFAM" id="SSF55781">
    <property type="entry name" value="GAF domain-like"/>
    <property type="match status" value="2"/>
</dbReference>
<comment type="function">
    <text evidence="8">Regulatory photoreceptor which exists in two forms that are reversibly interconvertible by light: the Pr form that absorbs maximally in the red region of the spectrum and the Pfr form that absorbs maximally in the far-red region.</text>
</comment>
<dbReference type="InterPro" id="IPR044767">
    <property type="entry name" value="Phy_HATPase-like"/>
</dbReference>
<feature type="domain" description="Phytochrome chromophore attachment site" evidence="11">
    <location>
        <begin position="242"/>
        <end position="426"/>
    </location>
</feature>
<dbReference type="PIRSF" id="PIRSF000084">
    <property type="entry name" value="Phytochrome"/>
    <property type="match status" value="1"/>
</dbReference>
<dbReference type="Pfam" id="PF00360">
    <property type="entry name" value="PHY"/>
    <property type="match status" value="1"/>
</dbReference>
<dbReference type="GO" id="GO:0009584">
    <property type="term" value="P:detection of visible light"/>
    <property type="evidence" value="ECO:0007669"/>
    <property type="project" value="InterPro"/>
</dbReference>
<dbReference type="CDD" id="cd16932">
    <property type="entry name" value="HATPase_Phy-like"/>
    <property type="match status" value="1"/>
</dbReference>
<dbReference type="FunFam" id="3.30.450.20:FF:000039">
    <property type="entry name" value="Phytochrome"/>
    <property type="match status" value="1"/>
</dbReference>
<dbReference type="SMART" id="SM00387">
    <property type="entry name" value="HATPase_c"/>
    <property type="match status" value="1"/>
</dbReference>
<dbReference type="SMART" id="SM00091">
    <property type="entry name" value="PAS"/>
    <property type="match status" value="2"/>
</dbReference>
<dbReference type="Pfam" id="PF00512">
    <property type="entry name" value="HisKA"/>
    <property type="match status" value="1"/>
</dbReference>
<evidence type="ECO:0000256" key="8">
    <source>
        <dbReference type="PIRNR" id="PIRNR000084"/>
    </source>
</evidence>
<evidence type="ECO:0000259" key="13">
    <source>
        <dbReference type="PROSITE" id="PS50112"/>
    </source>
</evidence>
<dbReference type="PANTHER" id="PTHR47876">
    <property type="entry name" value="OS08G0260000 PROTEIN"/>
    <property type="match status" value="1"/>
</dbReference>
<dbReference type="PRINTS" id="PR01033">
    <property type="entry name" value="PHYTOCHROME"/>
</dbReference>
<dbReference type="PROSITE" id="PS50112">
    <property type="entry name" value="PAS"/>
    <property type="match status" value="2"/>
</dbReference>
<dbReference type="PROSITE" id="PS50046">
    <property type="entry name" value="PHYTOCHROME_2"/>
    <property type="match status" value="1"/>
</dbReference>
<dbReference type="GO" id="GO:0042803">
    <property type="term" value="F:protein homodimerization activity"/>
    <property type="evidence" value="ECO:0007669"/>
    <property type="project" value="InterPro"/>
</dbReference>
<dbReference type="InterPro" id="IPR013515">
    <property type="entry name" value="Phytochrome_cen-reg"/>
</dbReference>
<dbReference type="InterPro" id="IPR003594">
    <property type="entry name" value="HATPase_dom"/>
</dbReference>
<protein>
    <recommendedName>
        <fullName evidence="8">Phytochrome</fullName>
    </recommendedName>
</protein>
<dbReference type="InterPro" id="IPR012129">
    <property type="entry name" value="Phytochrome_A-E"/>
</dbReference>
<proteinExistence type="evidence at transcript level"/>
<evidence type="ECO:0000256" key="3">
    <source>
        <dbReference type="ARBA" id="ARBA00022606"/>
    </source>
</evidence>
<dbReference type="InterPro" id="IPR043150">
    <property type="entry name" value="Phytochrome_PHY_sf"/>
</dbReference>
<dbReference type="Pfam" id="PF00989">
    <property type="entry name" value="PAS"/>
    <property type="match status" value="2"/>
</dbReference>
<dbReference type="CDD" id="cd00130">
    <property type="entry name" value="PAS"/>
    <property type="match status" value="2"/>
</dbReference>
<evidence type="ECO:0000256" key="5">
    <source>
        <dbReference type="ARBA" id="ARBA00023015"/>
    </source>
</evidence>
<dbReference type="InterPro" id="IPR013767">
    <property type="entry name" value="PAS_fold"/>
</dbReference>
<feature type="region of interest" description="Disordered" evidence="10">
    <location>
        <begin position="1"/>
        <end position="22"/>
    </location>
</feature>
<feature type="compositionally biased region" description="Low complexity" evidence="10">
    <location>
        <begin position="1"/>
        <end position="15"/>
    </location>
</feature>
<dbReference type="InterPro" id="IPR029016">
    <property type="entry name" value="GAF-like_dom_sf"/>
</dbReference>
<evidence type="ECO:0000313" key="14">
    <source>
        <dbReference type="EMBL" id="AHZ64001.1"/>
    </source>
</evidence>
<dbReference type="Pfam" id="PF08446">
    <property type="entry name" value="PAS_2"/>
    <property type="match status" value="1"/>
</dbReference>
<dbReference type="Pfam" id="PF02518">
    <property type="entry name" value="HATPase_c"/>
    <property type="match status" value="1"/>
</dbReference>
<feature type="binding site" description="covalent" evidence="9">
    <location>
        <position position="348"/>
    </location>
    <ligand>
        <name>phytochromobilin</name>
        <dbReference type="ChEBI" id="CHEBI:189064"/>
    </ligand>
</feature>
<dbReference type="Gene3D" id="3.30.450.20">
    <property type="entry name" value="PAS domain"/>
    <property type="match status" value="3"/>
</dbReference>
<gene>
    <name evidence="14" type="primary">PHY</name>
</gene>
<organism evidence="14">
    <name type="scientific">Roya obtusa</name>
    <dbReference type="NCBI Taxonomy" id="104537"/>
    <lineage>
        <taxon>Eukaryota</taxon>
        <taxon>Viridiplantae</taxon>
        <taxon>Streptophyta</taxon>
        <taxon>Zygnematophyceae</taxon>
        <taxon>Zygnematophycidae</taxon>
        <taxon>Zygnematales</taxon>
        <taxon>Mesotaeniaceae</taxon>
        <taxon>Roya</taxon>
    </lineage>
</organism>
<dbReference type="InterPro" id="IPR003661">
    <property type="entry name" value="HisK_dim/P_dom"/>
</dbReference>
<feature type="domain" description="PAS" evidence="13">
    <location>
        <begin position="664"/>
        <end position="735"/>
    </location>
</feature>
<dbReference type="Gene3D" id="3.30.565.10">
    <property type="entry name" value="Histidine kinase-like ATPase, C-terminal domain"/>
    <property type="match status" value="1"/>
</dbReference>
<dbReference type="Gene3D" id="1.10.287.130">
    <property type="match status" value="1"/>
</dbReference>
<dbReference type="GO" id="GO:0006355">
    <property type="term" value="P:regulation of DNA-templated transcription"/>
    <property type="evidence" value="ECO:0007669"/>
    <property type="project" value="InterPro"/>
</dbReference>
<keyword evidence="6 8" id="KW-0804">Transcription</keyword>
<evidence type="ECO:0000259" key="12">
    <source>
        <dbReference type="PROSITE" id="PS50109"/>
    </source>
</evidence>
<dbReference type="PROSITE" id="PS00245">
    <property type="entry name" value="PHYTOCHROME_1"/>
    <property type="match status" value="1"/>
</dbReference>
<dbReference type="InterPro" id="IPR005467">
    <property type="entry name" value="His_kinase_dom"/>
</dbReference>
<keyword evidence="3 8" id="KW-0716">Sensory transduction</keyword>
<dbReference type="CDD" id="cd00082">
    <property type="entry name" value="HisKA"/>
    <property type="match status" value="1"/>
</dbReference>
<evidence type="ECO:0000256" key="10">
    <source>
        <dbReference type="SAM" id="MobiDB-lite"/>
    </source>
</evidence>
<reference evidence="14" key="2">
    <citation type="submission" date="2014-01" db="EMBL/GenBank/DDBJ databases">
        <authorList>
            <person name="Li F.-W."/>
        </authorList>
    </citation>
    <scope>NUCLEOTIDE SEQUENCE</scope>
</reference>
<evidence type="ECO:0000256" key="2">
    <source>
        <dbReference type="ARBA" id="ARBA00022543"/>
    </source>
</evidence>
<dbReference type="InterPro" id="IPR013516">
    <property type="entry name" value="Phyto_chromo_BS"/>
</dbReference>
<dbReference type="SUPFAM" id="SSF55785">
    <property type="entry name" value="PYP-like sensor domain (PAS domain)"/>
    <property type="match status" value="3"/>
</dbReference>
<dbReference type="InterPro" id="IPR000014">
    <property type="entry name" value="PAS"/>
</dbReference>
<dbReference type="AlphaFoldDB" id="A0A059UBF1"/>
<feature type="domain" description="Histidine kinase" evidence="12">
    <location>
        <begin position="946"/>
        <end position="1167"/>
    </location>
</feature>
<dbReference type="Gene3D" id="3.30.450.40">
    <property type="match status" value="1"/>
</dbReference>
<accession>A0A059UBF1</accession>
<keyword evidence="5 8" id="KW-0805">Transcription regulation</keyword>
<evidence type="ECO:0000256" key="6">
    <source>
        <dbReference type="ARBA" id="ARBA00023163"/>
    </source>
</evidence>
<dbReference type="InterPro" id="IPR035965">
    <property type="entry name" value="PAS-like_dom_sf"/>
</dbReference>
<dbReference type="SMART" id="SM00065">
    <property type="entry name" value="GAF"/>
    <property type="match status" value="1"/>
</dbReference>
<dbReference type="InterPro" id="IPR036890">
    <property type="entry name" value="HATPase_C_sf"/>
</dbReference>
<evidence type="ECO:0000256" key="4">
    <source>
        <dbReference type="ARBA" id="ARBA00022991"/>
    </source>
</evidence>
<keyword evidence="4 8" id="KW-0157">Chromophore</keyword>
<dbReference type="FunFam" id="3.30.450.270:FF:000001">
    <property type="entry name" value="Phytochrome"/>
    <property type="match status" value="1"/>
</dbReference>
<evidence type="ECO:0000256" key="9">
    <source>
        <dbReference type="PIRSR" id="PIRSR000084-50"/>
    </source>
</evidence>
<dbReference type="GO" id="GO:0009585">
    <property type="term" value="P:red, far-red light phototransduction"/>
    <property type="evidence" value="ECO:0007669"/>
    <property type="project" value="InterPro"/>
</dbReference>
<dbReference type="InterPro" id="IPR003018">
    <property type="entry name" value="GAF"/>
</dbReference>
<dbReference type="GO" id="GO:0017006">
    <property type="term" value="P:protein-tetrapyrrole linkage"/>
    <property type="evidence" value="ECO:0007669"/>
    <property type="project" value="InterPro"/>
</dbReference>
<dbReference type="Pfam" id="PF01590">
    <property type="entry name" value="GAF"/>
    <property type="match status" value="1"/>
</dbReference>
<dbReference type="PROSITE" id="PS50109">
    <property type="entry name" value="HIS_KIN"/>
    <property type="match status" value="1"/>
</dbReference>
<reference evidence="14" key="1">
    <citation type="journal article" date="2014" name="Proc. Natl. Acad. Sci. U.S.A.">
        <title>Horizontal transfer of an adaptive chimeric photoreceptor from bryophytes to ferns.</title>
        <authorList>
            <person name="Li F.W."/>
            <person name="Villarreal J.C."/>
            <person name="Kelly S."/>
            <person name="Rothfels C.J."/>
            <person name="Melkonian M."/>
            <person name="Frangedakis E."/>
            <person name="Ruhsam M."/>
            <person name="Sigel E.M."/>
            <person name="Der J.P."/>
            <person name="Pittermann J."/>
            <person name="Burge D.O."/>
            <person name="Pokorny L."/>
            <person name="Larsson A."/>
            <person name="Chen T."/>
            <person name="Weststrand S."/>
            <person name="Thomas P."/>
            <person name="Carpenter E."/>
            <person name="Zhang Y."/>
            <person name="Tian Z."/>
            <person name="Chen L."/>
            <person name="Yan Z."/>
            <person name="Zhu Y."/>
            <person name="Sun X."/>
            <person name="Wang J."/>
            <person name="Stevenson D.W."/>
            <person name="Crandall-Stotler B.J."/>
            <person name="Shaw A.J."/>
            <person name="Deyholos M.K."/>
            <person name="Soltis D.E."/>
            <person name="Graham S.W."/>
            <person name="Windham M.D."/>
            <person name="Langdale J.A."/>
            <person name="Wong G.K."/>
            <person name="Mathews S."/>
            <person name="Pryer K.M."/>
        </authorList>
    </citation>
    <scope>NUCLEOTIDE SEQUENCE</scope>
</reference>
<evidence type="ECO:0000256" key="1">
    <source>
        <dbReference type="ARBA" id="ARBA00008235"/>
    </source>
</evidence>
<keyword evidence="2 8" id="KW-0600">Photoreceptor protein</keyword>
<evidence type="ECO:0000259" key="11">
    <source>
        <dbReference type="PROSITE" id="PS50046"/>
    </source>
</evidence>
<dbReference type="NCBIfam" id="TIGR00229">
    <property type="entry name" value="sensory_box"/>
    <property type="match status" value="1"/>
</dbReference>
<keyword evidence="7 8" id="KW-0675">Receptor</keyword>
<comment type="similarity">
    <text evidence="1 8">Belongs to the phytochrome family.</text>
</comment>
<dbReference type="Gene3D" id="3.30.450.270">
    <property type="match status" value="1"/>
</dbReference>
<dbReference type="PANTHER" id="PTHR47876:SF3">
    <property type="entry name" value="PHYTOCHROME 1"/>
    <property type="match status" value="1"/>
</dbReference>